<keyword evidence="4" id="KW-0496">Mitochondrion</keyword>
<comment type="caution">
    <text evidence="9">The sequence shown here is derived from an EMBL/GenBank/DDBJ whole genome shotgun (WGS) entry which is preliminary data.</text>
</comment>
<dbReference type="InterPro" id="IPR007741">
    <property type="entry name" value="Ribosomal_mL43/mS25/NADH_DH"/>
</dbReference>
<evidence type="ECO:0000256" key="7">
    <source>
        <dbReference type="ARBA" id="ARBA00035369"/>
    </source>
</evidence>
<gene>
    <name evidence="9" type="ORF">BaRGS_00025108</name>
</gene>
<dbReference type="InterPro" id="IPR036249">
    <property type="entry name" value="Thioredoxin-like_sf"/>
</dbReference>
<organism evidence="9 10">
    <name type="scientific">Batillaria attramentaria</name>
    <dbReference type="NCBI Taxonomy" id="370345"/>
    <lineage>
        <taxon>Eukaryota</taxon>
        <taxon>Metazoa</taxon>
        <taxon>Spiralia</taxon>
        <taxon>Lophotrochozoa</taxon>
        <taxon>Mollusca</taxon>
        <taxon>Gastropoda</taxon>
        <taxon>Caenogastropoda</taxon>
        <taxon>Sorbeoconcha</taxon>
        <taxon>Cerithioidea</taxon>
        <taxon>Batillariidae</taxon>
        <taxon>Batillaria</taxon>
    </lineage>
</organism>
<evidence type="ECO:0000256" key="3">
    <source>
        <dbReference type="ARBA" id="ARBA00022980"/>
    </source>
</evidence>
<dbReference type="EMBL" id="JACVVK020000223">
    <property type="protein sequence ID" value="KAK7483675.1"/>
    <property type="molecule type" value="Genomic_DNA"/>
</dbReference>
<dbReference type="GO" id="GO:0005739">
    <property type="term" value="C:mitochondrion"/>
    <property type="evidence" value="ECO:0007669"/>
    <property type="project" value="UniProtKB-SubCell"/>
</dbReference>
<protein>
    <recommendedName>
        <fullName evidence="6">Small ribosomal subunit protein mS25</fullName>
    </recommendedName>
    <alternativeName>
        <fullName evidence="7">28S ribosomal protein S25, mitochondrial</fullName>
    </alternativeName>
</protein>
<keyword evidence="5" id="KW-0687">Ribonucleoprotein</keyword>
<dbReference type="SMART" id="SM00916">
    <property type="entry name" value="L51_S25_CI-B8"/>
    <property type="match status" value="1"/>
</dbReference>
<evidence type="ECO:0000256" key="6">
    <source>
        <dbReference type="ARBA" id="ARBA00035139"/>
    </source>
</evidence>
<dbReference type="AlphaFoldDB" id="A0ABD0K998"/>
<evidence type="ECO:0000256" key="1">
    <source>
        <dbReference type="ARBA" id="ARBA00004173"/>
    </source>
</evidence>
<dbReference type="GO" id="GO:0005840">
    <property type="term" value="C:ribosome"/>
    <property type="evidence" value="ECO:0007669"/>
    <property type="project" value="UniProtKB-KW"/>
</dbReference>
<feature type="domain" description="Ribosomal protein/NADH dehydrogenase" evidence="8">
    <location>
        <begin position="36"/>
        <end position="110"/>
    </location>
</feature>
<evidence type="ECO:0000313" key="10">
    <source>
        <dbReference type="Proteomes" id="UP001519460"/>
    </source>
</evidence>
<dbReference type="Proteomes" id="UP001519460">
    <property type="component" value="Unassembled WGS sequence"/>
</dbReference>
<keyword evidence="3" id="KW-0689">Ribosomal protein</keyword>
<keyword evidence="10" id="KW-1185">Reference proteome</keyword>
<dbReference type="InterPro" id="IPR040049">
    <property type="entry name" value="Ribosomal_mS25/mL61"/>
</dbReference>
<evidence type="ECO:0000256" key="5">
    <source>
        <dbReference type="ARBA" id="ARBA00023274"/>
    </source>
</evidence>
<dbReference type="SUPFAM" id="SSF52833">
    <property type="entry name" value="Thioredoxin-like"/>
    <property type="match status" value="1"/>
</dbReference>
<dbReference type="GO" id="GO:1990904">
    <property type="term" value="C:ribonucleoprotein complex"/>
    <property type="evidence" value="ECO:0007669"/>
    <property type="project" value="UniProtKB-KW"/>
</dbReference>
<accession>A0ABD0K998</accession>
<dbReference type="Gene3D" id="3.40.30.10">
    <property type="entry name" value="Glutaredoxin"/>
    <property type="match status" value="1"/>
</dbReference>
<dbReference type="Pfam" id="PF05047">
    <property type="entry name" value="L51_S25_CI-B8"/>
    <property type="match status" value="1"/>
</dbReference>
<proteinExistence type="inferred from homology"/>
<name>A0ABD0K998_9CAEN</name>
<reference evidence="9 10" key="1">
    <citation type="journal article" date="2023" name="Sci. Data">
        <title>Genome assembly of the Korean intertidal mud-creeper Batillaria attramentaria.</title>
        <authorList>
            <person name="Patra A.K."/>
            <person name="Ho P.T."/>
            <person name="Jun S."/>
            <person name="Lee S.J."/>
            <person name="Kim Y."/>
            <person name="Won Y.J."/>
        </authorList>
    </citation>
    <scope>NUCLEOTIDE SEQUENCE [LARGE SCALE GENOMIC DNA]</scope>
    <source>
        <strain evidence="9">Wonlab-2016</strain>
    </source>
</reference>
<evidence type="ECO:0000256" key="4">
    <source>
        <dbReference type="ARBA" id="ARBA00023128"/>
    </source>
</evidence>
<evidence type="ECO:0000256" key="2">
    <source>
        <dbReference type="ARBA" id="ARBA00008046"/>
    </source>
</evidence>
<comment type="subcellular location">
    <subcellularLocation>
        <location evidence="1">Mitochondrion</location>
    </subcellularLocation>
</comment>
<sequence length="173" mass="19929">MPFMKGRAPVRYTLRYLEQGKLVLKDNIRIMTVNYNTGHKPSHGAYDFVFWHLPQLQYKNPEVQFLVFRNMTPSPFLQVYFGDGQKLLSQLDSQPKNDIFEHVKRVFCKSDEQLGAETLAKQKMANPANFGIGCARECMCEIPGQVPCTCFVVPPKELRGKFRFMGKDVEEDS</sequence>
<comment type="similarity">
    <text evidence="2">Belongs to the mitochondrion-specific ribosomal protein mS25 family.</text>
</comment>
<dbReference type="PANTHER" id="PTHR13274">
    <property type="entry name" value="MITOCHONDRIAL RIBOSOMAL PROTEIN S25"/>
    <property type="match status" value="1"/>
</dbReference>
<dbReference type="PANTHER" id="PTHR13274:SF2">
    <property type="entry name" value="SMALL RIBOSOMAL SUBUNIT PROTEIN MS25"/>
    <property type="match status" value="1"/>
</dbReference>
<evidence type="ECO:0000313" key="9">
    <source>
        <dbReference type="EMBL" id="KAK7483675.1"/>
    </source>
</evidence>
<evidence type="ECO:0000259" key="8">
    <source>
        <dbReference type="SMART" id="SM00916"/>
    </source>
</evidence>